<dbReference type="EMBL" id="MU253966">
    <property type="protein sequence ID" value="KAG9243593.1"/>
    <property type="molecule type" value="Genomic_DNA"/>
</dbReference>
<organism evidence="1 2">
    <name type="scientific">Calycina marina</name>
    <dbReference type="NCBI Taxonomy" id="1763456"/>
    <lineage>
        <taxon>Eukaryota</taxon>
        <taxon>Fungi</taxon>
        <taxon>Dikarya</taxon>
        <taxon>Ascomycota</taxon>
        <taxon>Pezizomycotina</taxon>
        <taxon>Leotiomycetes</taxon>
        <taxon>Helotiales</taxon>
        <taxon>Pezizellaceae</taxon>
        <taxon>Calycina</taxon>
    </lineage>
</organism>
<dbReference type="Gene3D" id="3.40.50.450">
    <property type="match status" value="2"/>
</dbReference>
<accession>A0A9P7Z108</accession>
<proteinExistence type="predicted"/>
<name>A0A9P7Z108_9HELO</name>
<protein>
    <recommendedName>
        <fullName evidence="3">Nucleoside 2-deoxyribosyltransferase</fullName>
    </recommendedName>
</protein>
<dbReference type="Pfam" id="PF05014">
    <property type="entry name" value="Nuc_deoxyrib_tr"/>
    <property type="match status" value="1"/>
</dbReference>
<dbReference type="SUPFAM" id="SSF52309">
    <property type="entry name" value="N-(deoxy)ribosyltransferase-like"/>
    <property type="match status" value="1"/>
</dbReference>
<gene>
    <name evidence="1" type="ORF">BJ878DRAFT_423257</name>
</gene>
<dbReference type="OrthoDB" id="269441at2759"/>
<evidence type="ECO:0000313" key="2">
    <source>
        <dbReference type="Proteomes" id="UP000887226"/>
    </source>
</evidence>
<dbReference type="Proteomes" id="UP000887226">
    <property type="component" value="Unassembled WGS sequence"/>
</dbReference>
<comment type="caution">
    <text evidence="1">The sequence shown here is derived from an EMBL/GenBank/DDBJ whole genome shotgun (WGS) entry which is preliminary data.</text>
</comment>
<evidence type="ECO:0008006" key="3">
    <source>
        <dbReference type="Google" id="ProtNLM"/>
    </source>
</evidence>
<reference evidence="1" key="1">
    <citation type="journal article" date="2021" name="IMA Fungus">
        <title>Genomic characterization of three marine fungi, including Emericellopsis atlantica sp. nov. with signatures of a generalist lifestyle and marine biomass degradation.</title>
        <authorList>
            <person name="Hagestad O.C."/>
            <person name="Hou L."/>
            <person name="Andersen J.H."/>
            <person name="Hansen E.H."/>
            <person name="Altermark B."/>
            <person name="Li C."/>
            <person name="Kuhnert E."/>
            <person name="Cox R.J."/>
            <person name="Crous P.W."/>
            <person name="Spatafora J.W."/>
            <person name="Lail K."/>
            <person name="Amirebrahimi M."/>
            <person name="Lipzen A."/>
            <person name="Pangilinan J."/>
            <person name="Andreopoulos W."/>
            <person name="Hayes R.D."/>
            <person name="Ng V."/>
            <person name="Grigoriev I.V."/>
            <person name="Jackson S.A."/>
            <person name="Sutton T.D.S."/>
            <person name="Dobson A.D.W."/>
            <person name="Rama T."/>
        </authorList>
    </citation>
    <scope>NUCLEOTIDE SEQUENCE</scope>
    <source>
        <strain evidence="1">TRa3180A</strain>
    </source>
</reference>
<keyword evidence="2" id="KW-1185">Reference proteome</keyword>
<sequence length="155" mass="16796">MKIYLAGPEVFLPDPFAKGASLKKLCTQYDAEGIFPMDNELGGEELANMEPFRGPSMDVGTAYEMGVGAALGKIVVGYSNNQISFVEKTHAACVLRRAKDGQLRDENGMAVEEFGDGEVKLVDNLMISCGVEKLCDTAQEAIKTAVELFKTRIPI</sequence>
<dbReference type="InterPro" id="IPR007710">
    <property type="entry name" value="Nucleoside_deoxyribTrfase"/>
</dbReference>
<dbReference type="AlphaFoldDB" id="A0A9P7Z108"/>
<evidence type="ECO:0000313" key="1">
    <source>
        <dbReference type="EMBL" id="KAG9243593.1"/>
    </source>
</evidence>